<dbReference type="InterPro" id="IPR036390">
    <property type="entry name" value="WH_DNA-bd_sf"/>
</dbReference>
<organism evidence="2 3">
    <name type="scientific">Xanthomarina gelatinilytica</name>
    <dbReference type="NCBI Taxonomy" id="1137281"/>
    <lineage>
        <taxon>Bacteria</taxon>
        <taxon>Pseudomonadati</taxon>
        <taxon>Bacteroidota</taxon>
        <taxon>Flavobacteriia</taxon>
        <taxon>Flavobacteriales</taxon>
        <taxon>Flavobacteriaceae</taxon>
        <taxon>Xanthomarina</taxon>
    </lineage>
</organism>
<dbReference type="InterPro" id="IPR039422">
    <property type="entry name" value="MarR/SlyA-like"/>
</dbReference>
<dbReference type="InterPro" id="IPR036388">
    <property type="entry name" value="WH-like_DNA-bd_sf"/>
</dbReference>
<dbReference type="PANTHER" id="PTHR33164:SF101">
    <property type="entry name" value="TRANSCRIPTIONAL REPRESSOR MPRA"/>
    <property type="match status" value="1"/>
</dbReference>
<dbReference type="AlphaFoldDB" id="A0A3D6BRA6"/>
<dbReference type="InterPro" id="IPR000835">
    <property type="entry name" value="HTH_MarR-typ"/>
</dbReference>
<dbReference type="PRINTS" id="PR00598">
    <property type="entry name" value="HTHMARR"/>
</dbReference>
<name>A0A3D6BRA6_9FLAO</name>
<dbReference type="Pfam" id="PF01047">
    <property type="entry name" value="MarR"/>
    <property type="match status" value="1"/>
</dbReference>
<dbReference type="SUPFAM" id="SSF46785">
    <property type="entry name" value="Winged helix' DNA-binding domain"/>
    <property type="match status" value="1"/>
</dbReference>
<dbReference type="GO" id="GO:0006950">
    <property type="term" value="P:response to stress"/>
    <property type="evidence" value="ECO:0007669"/>
    <property type="project" value="TreeGrafter"/>
</dbReference>
<dbReference type="GO" id="GO:0003700">
    <property type="term" value="F:DNA-binding transcription factor activity"/>
    <property type="evidence" value="ECO:0007669"/>
    <property type="project" value="InterPro"/>
</dbReference>
<feature type="domain" description="HTH marR-type" evidence="1">
    <location>
        <begin position="1"/>
        <end position="148"/>
    </location>
</feature>
<evidence type="ECO:0000313" key="3">
    <source>
        <dbReference type="Proteomes" id="UP000263268"/>
    </source>
</evidence>
<accession>A0A3D6BRA6</accession>
<dbReference type="Gene3D" id="1.10.10.10">
    <property type="entry name" value="Winged helix-like DNA-binding domain superfamily/Winged helix DNA-binding domain"/>
    <property type="match status" value="1"/>
</dbReference>
<dbReference type="SMART" id="SM00347">
    <property type="entry name" value="HTH_MARR"/>
    <property type="match status" value="1"/>
</dbReference>
<dbReference type="Proteomes" id="UP000263268">
    <property type="component" value="Unassembled WGS sequence"/>
</dbReference>
<dbReference type="EMBL" id="DPRK01000147">
    <property type="protein sequence ID" value="HCY81792.1"/>
    <property type="molecule type" value="Genomic_DNA"/>
</dbReference>
<evidence type="ECO:0000259" key="1">
    <source>
        <dbReference type="PROSITE" id="PS50995"/>
    </source>
</evidence>
<dbReference type="PANTHER" id="PTHR33164">
    <property type="entry name" value="TRANSCRIPTIONAL REGULATOR, MARR FAMILY"/>
    <property type="match status" value="1"/>
</dbReference>
<dbReference type="PROSITE" id="PS50995">
    <property type="entry name" value="HTH_MARR_2"/>
    <property type="match status" value="1"/>
</dbReference>
<proteinExistence type="predicted"/>
<protein>
    <submittedName>
        <fullName evidence="2">MarR family transcriptional regulator</fullName>
    </submittedName>
</protein>
<evidence type="ECO:0000313" key="2">
    <source>
        <dbReference type="EMBL" id="HCY81792.1"/>
    </source>
</evidence>
<comment type="caution">
    <text evidence="2">The sequence shown here is derived from an EMBL/GenBank/DDBJ whole genome shotgun (WGS) entry which is preliminary data.</text>
</comment>
<reference evidence="2 3" key="1">
    <citation type="journal article" date="2018" name="Nat. Biotechnol.">
        <title>A standardized bacterial taxonomy based on genome phylogeny substantially revises the tree of life.</title>
        <authorList>
            <person name="Parks D.H."/>
            <person name="Chuvochina M."/>
            <person name="Waite D.W."/>
            <person name="Rinke C."/>
            <person name="Skarshewski A."/>
            <person name="Chaumeil P.A."/>
            <person name="Hugenholtz P."/>
        </authorList>
    </citation>
    <scope>NUCLEOTIDE SEQUENCE [LARGE SCALE GENOMIC DNA]</scope>
    <source>
        <strain evidence="2">UBA10227</strain>
    </source>
</reference>
<gene>
    <name evidence="2" type="ORF">DHV22_09430</name>
</gene>
<sequence>MNDMGNLSKEINSKFANAKVKALVNVLYTANWISSFQNEFFKPFGISPQQYNILRILNGTDQALKVQTIKERMIERSPNATRLMDKLIAKQFIERFPCMDDRRVVYIKITKTGKQLLESISEDFNHDLLKNISEEEAKQLSDLLDKMR</sequence>